<protein>
    <recommendedName>
        <fullName evidence="3">Phage head-tail adapter protein</fullName>
    </recommendedName>
</protein>
<sequence length="98" mass="11679">MVKTMTIDDLLVKFKSLEKIDHNSEDEYLKQLLKMSYERIKNQCGVFELENLIGQELILIRARYAYQDLLEHFNDNYRPEIIDFSLSLMEVSEDEESV</sequence>
<dbReference type="Proteomes" id="UP000006386">
    <property type="component" value="Chromosome"/>
</dbReference>
<evidence type="ECO:0000313" key="1">
    <source>
        <dbReference type="EMBL" id="BAF68166.1"/>
    </source>
</evidence>
<organism evidence="1 2">
    <name type="scientific">Staphylococcus aureus (strain Newman)</name>
    <dbReference type="NCBI Taxonomy" id="426430"/>
    <lineage>
        <taxon>Bacteria</taxon>
        <taxon>Bacillati</taxon>
        <taxon>Bacillota</taxon>
        <taxon>Bacilli</taxon>
        <taxon>Bacillales</taxon>
        <taxon>Staphylococcaceae</taxon>
        <taxon>Staphylococcus</taxon>
    </lineage>
</organism>
<evidence type="ECO:0008006" key="3">
    <source>
        <dbReference type="Google" id="ProtNLM"/>
    </source>
</evidence>
<evidence type="ECO:0000313" key="2">
    <source>
        <dbReference type="Proteomes" id="UP000006386"/>
    </source>
</evidence>
<dbReference type="AlphaFoldDB" id="A0A0H3K9D8"/>
<dbReference type="KEGG" id="sae:NWMN_1894"/>
<gene>
    <name evidence="1" type="ordered locus">NWMN_1894</name>
</gene>
<accession>A0A0H3K9D8</accession>
<proteinExistence type="predicted"/>
<reference evidence="1 2" key="1">
    <citation type="journal article" date="2008" name="J. Bacteriol.">
        <title>Genome sequence of Staphylococcus aureus strain Newman and comparative analysis of staphylococcal genomes: polymorphism and evolution of two major pathogenicity islands.</title>
        <authorList>
            <person name="Baba T."/>
            <person name="Bae T."/>
            <person name="Schneewind O."/>
            <person name="Takeuchi F."/>
            <person name="Hiramatsu K."/>
        </authorList>
    </citation>
    <scope>NUCLEOTIDE SEQUENCE [LARGE SCALE GENOMIC DNA]</scope>
    <source>
        <strain evidence="1 2">Newman</strain>
    </source>
</reference>
<name>A0A0H3K9D8_STAAE</name>
<dbReference type="HOGENOM" id="CLU_175303_1_1_9"/>
<dbReference type="EMBL" id="AP009351">
    <property type="protein sequence ID" value="BAF68166.1"/>
    <property type="molecule type" value="Genomic_DNA"/>
</dbReference>